<keyword evidence="2" id="KW-1185">Reference proteome</keyword>
<dbReference type="RefSeq" id="WP_408079875.1">
    <property type="nucleotide sequence ID" value="NZ_JBELQC010000003.1"/>
</dbReference>
<evidence type="ECO:0000313" key="2">
    <source>
        <dbReference type="Proteomes" id="UP001629244"/>
    </source>
</evidence>
<organism evidence="1 2">
    <name type="scientific">Sphingomonas plantiphila</name>
    <dbReference type="NCBI Taxonomy" id="3163295"/>
    <lineage>
        <taxon>Bacteria</taxon>
        <taxon>Pseudomonadati</taxon>
        <taxon>Pseudomonadota</taxon>
        <taxon>Alphaproteobacteria</taxon>
        <taxon>Sphingomonadales</taxon>
        <taxon>Sphingomonadaceae</taxon>
        <taxon>Sphingomonas</taxon>
    </lineage>
</organism>
<name>A0ABW8YQ17_9SPHN</name>
<gene>
    <name evidence="1" type="ORF">ABS767_15215</name>
</gene>
<dbReference type="EMBL" id="JBELQC010000003">
    <property type="protein sequence ID" value="MFL9842319.1"/>
    <property type="molecule type" value="Genomic_DNA"/>
</dbReference>
<proteinExistence type="predicted"/>
<accession>A0ABW8YQ17</accession>
<evidence type="ECO:0000313" key="1">
    <source>
        <dbReference type="EMBL" id="MFL9842319.1"/>
    </source>
</evidence>
<protein>
    <submittedName>
        <fullName evidence="1">Uncharacterized protein</fullName>
    </submittedName>
</protein>
<reference evidence="1 2" key="1">
    <citation type="submission" date="2024-06" db="EMBL/GenBank/DDBJ databases">
        <authorList>
            <person name="Kaempfer P."/>
            <person name="Viver T."/>
        </authorList>
    </citation>
    <scope>NUCLEOTIDE SEQUENCE [LARGE SCALE GENOMIC DNA]</scope>
    <source>
        <strain evidence="1 2">ST-64</strain>
    </source>
</reference>
<dbReference type="Proteomes" id="UP001629244">
    <property type="component" value="Unassembled WGS sequence"/>
</dbReference>
<comment type="caution">
    <text evidence="1">The sequence shown here is derived from an EMBL/GenBank/DDBJ whole genome shotgun (WGS) entry which is preliminary data.</text>
</comment>
<sequence>MILSIALISLAGMAQEPGGFMPSPPPLDSTTLPELPPRGAVGKVEAAQPLADDRAQEYLVGVFECLRQKRTADVVAASQFLNLKRSDQAIAALLKHRCEPQGRKGAVPIGQTGVPPLRGALFVALYRAQFATRDPGIGDAPPVSVDGTDAPLARQQWFAAAYRFANCVARSASNEARLVVLSPAGSKASLDAFQAMNNRMANCLGAGQQFTVSRPVLTGLLAEALYRSAGETNS</sequence>